<dbReference type="Proteomes" id="UP001500897">
    <property type="component" value="Unassembled WGS sequence"/>
</dbReference>
<evidence type="ECO:0000256" key="1">
    <source>
        <dbReference type="SAM" id="MobiDB-lite"/>
    </source>
</evidence>
<keyword evidence="3" id="KW-1185">Reference proteome</keyword>
<protein>
    <submittedName>
        <fullName evidence="2">Uncharacterized protein</fullName>
    </submittedName>
</protein>
<dbReference type="EMBL" id="BAAANS010000019">
    <property type="protein sequence ID" value="GAA2099784.1"/>
    <property type="molecule type" value="Genomic_DNA"/>
</dbReference>
<dbReference type="RefSeq" id="WP_344552780.1">
    <property type="nucleotide sequence ID" value="NZ_BAAANS010000019.1"/>
</dbReference>
<name>A0ABN2WYI5_9ACTN</name>
<evidence type="ECO:0000313" key="2">
    <source>
        <dbReference type="EMBL" id="GAA2099784.1"/>
    </source>
</evidence>
<feature type="region of interest" description="Disordered" evidence="1">
    <location>
        <begin position="1"/>
        <end position="125"/>
    </location>
</feature>
<evidence type="ECO:0000313" key="3">
    <source>
        <dbReference type="Proteomes" id="UP001500897"/>
    </source>
</evidence>
<feature type="compositionally biased region" description="Basic and acidic residues" evidence="1">
    <location>
        <begin position="1"/>
        <end position="16"/>
    </location>
</feature>
<feature type="region of interest" description="Disordered" evidence="1">
    <location>
        <begin position="168"/>
        <end position="193"/>
    </location>
</feature>
<feature type="compositionally biased region" description="Gly residues" evidence="1">
    <location>
        <begin position="35"/>
        <end position="49"/>
    </location>
</feature>
<proteinExistence type="predicted"/>
<organism evidence="2 3">
    <name type="scientific">Kitasatospora saccharophila</name>
    <dbReference type="NCBI Taxonomy" id="407973"/>
    <lineage>
        <taxon>Bacteria</taxon>
        <taxon>Bacillati</taxon>
        <taxon>Actinomycetota</taxon>
        <taxon>Actinomycetes</taxon>
        <taxon>Kitasatosporales</taxon>
        <taxon>Streptomycetaceae</taxon>
        <taxon>Kitasatospora</taxon>
    </lineage>
</organism>
<gene>
    <name evidence="2" type="ORF">GCM10009759_31990</name>
</gene>
<comment type="caution">
    <text evidence="2">The sequence shown here is derived from an EMBL/GenBank/DDBJ whole genome shotgun (WGS) entry which is preliminary data.</text>
</comment>
<reference evidence="2 3" key="1">
    <citation type="journal article" date="2019" name="Int. J. Syst. Evol. Microbiol.">
        <title>The Global Catalogue of Microorganisms (GCM) 10K type strain sequencing project: providing services to taxonomists for standard genome sequencing and annotation.</title>
        <authorList>
            <consortium name="The Broad Institute Genomics Platform"/>
            <consortium name="The Broad Institute Genome Sequencing Center for Infectious Disease"/>
            <person name="Wu L."/>
            <person name="Ma J."/>
        </authorList>
    </citation>
    <scope>NUCLEOTIDE SEQUENCE [LARGE SCALE GENOMIC DNA]</scope>
    <source>
        <strain evidence="2 3">JCM 14559</strain>
    </source>
</reference>
<accession>A0ABN2WYI5</accession>
<sequence length="211" mass="21933">MTTNDRATDHTTDRAPGKGPNPARGRFVSTTGPNNGTGTGPNNGTGTGQDLGPAPSTGSPRPAPVPAPAPASERADVLDSALDPATADLSKAAVPARPRSTAGIPSAGNPSVGSDADPLLPPELTSRLTGRLDHAVGSFVDDPDQAVREADEALDETVRELTGRLQERRASLRDAWRTDGDRSPADAPSRTEDLRLSLRAYRDLLQHLLAA</sequence>